<dbReference type="PANTHER" id="PTHR43713">
    <property type="entry name" value="GLUTAMATE-1-SEMIALDEHYDE 2,1-AMINOMUTASE"/>
    <property type="match status" value="1"/>
</dbReference>
<dbReference type="InterPro" id="IPR015421">
    <property type="entry name" value="PyrdxlP-dep_Trfase_major"/>
</dbReference>
<protein>
    <submittedName>
        <fullName evidence="4">Aminotransferase class III-fold pyridoxal phosphate-dependent enzyme</fullName>
    </submittedName>
</protein>
<evidence type="ECO:0000313" key="4">
    <source>
        <dbReference type="EMBL" id="MBD2199769.1"/>
    </source>
</evidence>
<keyword evidence="2 3" id="KW-0663">Pyridoxal phosphate</keyword>
<evidence type="ECO:0000256" key="1">
    <source>
        <dbReference type="ARBA" id="ARBA00001933"/>
    </source>
</evidence>
<dbReference type="InterPro" id="IPR005814">
    <property type="entry name" value="Aminotrans_3"/>
</dbReference>
<accession>A0ABR8AIQ0</accession>
<comment type="similarity">
    <text evidence="3">Belongs to the class-III pyridoxal-phosphate-dependent aminotransferase family.</text>
</comment>
<proteinExistence type="inferred from homology"/>
<dbReference type="RefSeq" id="WP_190549557.1">
    <property type="nucleotide sequence ID" value="NZ_CAWPNO010000103.1"/>
</dbReference>
<dbReference type="Pfam" id="PF00202">
    <property type="entry name" value="Aminotran_3"/>
    <property type="match status" value="1"/>
</dbReference>
<comment type="cofactor">
    <cofactor evidence="1">
        <name>pyridoxal 5'-phosphate</name>
        <dbReference type="ChEBI" id="CHEBI:597326"/>
    </cofactor>
</comment>
<organism evidence="4 5">
    <name type="scientific">Calothrix parietina FACHB-288</name>
    <dbReference type="NCBI Taxonomy" id="2692896"/>
    <lineage>
        <taxon>Bacteria</taxon>
        <taxon>Bacillati</taxon>
        <taxon>Cyanobacteriota</taxon>
        <taxon>Cyanophyceae</taxon>
        <taxon>Nostocales</taxon>
        <taxon>Calotrichaceae</taxon>
        <taxon>Calothrix</taxon>
    </lineage>
</organism>
<dbReference type="InterPro" id="IPR015424">
    <property type="entry name" value="PyrdxlP-dep_Trfase"/>
</dbReference>
<dbReference type="GO" id="GO:0008483">
    <property type="term" value="F:transaminase activity"/>
    <property type="evidence" value="ECO:0007669"/>
    <property type="project" value="UniProtKB-KW"/>
</dbReference>
<evidence type="ECO:0000256" key="2">
    <source>
        <dbReference type="ARBA" id="ARBA00022898"/>
    </source>
</evidence>
<dbReference type="Gene3D" id="3.90.1150.10">
    <property type="entry name" value="Aspartate Aminotransferase, domain 1"/>
    <property type="match status" value="1"/>
</dbReference>
<dbReference type="InterPro" id="IPR015422">
    <property type="entry name" value="PyrdxlP-dep_Trfase_small"/>
</dbReference>
<keyword evidence="4" id="KW-0808">Transferase</keyword>
<comment type="caution">
    <text evidence="4">The sequence shown here is derived from an EMBL/GenBank/DDBJ whole genome shotgun (WGS) entry which is preliminary data.</text>
</comment>
<gene>
    <name evidence="4" type="ORF">H6G24_30565</name>
</gene>
<dbReference type="EMBL" id="JACJQH010000067">
    <property type="protein sequence ID" value="MBD2199769.1"/>
    <property type="molecule type" value="Genomic_DNA"/>
</dbReference>
<name>A0ABR8AIQ0_9CYAN</name>
<dbReference type="Gene3D" id="3.40.640.10">
    <property type="entry name" value="Type I PLP-dependent aspartate aminotransferase-like (Major domain)"/>
    <property type="match status" value="1"/>
</dbReference>
<reference evidence="4 5" key="1">
    <citation type="journal article" date="2020" name="ISME J.">
        <title>Comparative genomics reveals insights into cyanobacterial evolution and habitat adaptation.</title>
        <authorList>
            <person name="Chen M.Y."/>
            <person name="Teng W.K."/>
            <person name="Zhao L."/>
            <person name="Hu C.X."/>
            <person name="Zhou Y.K."/>
            <person name="Han B.P."/>
            <person name="Song L.R."/>
            <person name="Shu W.S."/>
        </authorList>
    </citation>
    <scope>NUCLEOTIDE SEQUENCE [LARGE SCALE GENOMIC DNA]</scope>
    <source>
        <strain evidence="4 5">FACHB-288</strain>
    </source>
</reference>
<evidence type="ECO:0000256" key="3">
    <source>
        <dbReference type="RuleBase" id="RU003560"/>
    </source>
</evidence>
<evidence type="ECO:0000313" key="5">
    <source>
        <dbReference type="Proteomes" id="UP000658514"/>
    </source>
</evidence>
<sequence>MFIAQESSPTDTQKLSEILSTVNLTTSQREYLENFIIRYNQKTKTSKQLAQANRPFLADNKTFVDFQFPLKEIYYPIVTKNSSGCKIWDVDGNEYIDLVMGYGVNLFGHNPDFIKEALAAQLEKGIQLGSQSEIIGEVAQLICELTKMERVAFSNTGTEAIMTAIRMARTVTRRNKIVIFSHSYHGHFDGTLGKGKIIDKNLQTVPIASGIPANFVADILVLKYGEPESLDAIANYAQELAAVLVEPVQRENLDLQPQAFLQQLRKITQKSGIALIFDEMVTGFRIHPGGAQAWFGIEADIAAYGKIVGGGIAIGIIAGKANFMDAIDGGMWNYGDLSSPHQNTTFFAGTYCKHPLALAAAKAVLEYLKTKGSTLQTELNQRTTKFVKTLNDYFDQEDLPIQLTNFGSIFGPVYSGDNSEEDAINSEISLAYDLLYYHLLNQGVMLRGNGGFLSTAHTDEDINHIIQAVKNSISKLREGEFLP</sequence>
<dbReference type="PANTHER" id="PTHR43713:SF3">
    <property type="entry name" value="GLUTAMATE-1-SEMIALDEHYDE 2,1-AMINOMUTASE 1, CHLOROPLASTIC-RELATED"/>
    <property type="match status" value="1"/>
</dbReference>
<keyword evidence="4" id="KW-0032">Aminotransferase</keyword>
<dbReference type="Proteomes" id="UP000658514">
    <property type="component" value="Unassembled WGS sequence"/>
</dbReference>
<keyword evidence="5" id="KW-1185">Reference proteome</keyword>
<dbReference type="SUPFAM" id="SSF53383">
    <property type="entry name" value="PLP-dependent transferases"/>
    <property type="match status" value="1"/>
</dbReference>